<gene>
    <name evidence="2" type="ORF">B4102_3733</name>
</gene>
<dbReference type="EMBL" id="LQYN01000111">
    <property type="protein sequence ID" value="KYC92357.1"/>
    <property type="molecule type" value="Genomic_DNA"/>
</dbReference>
<comment type="caution">
    <text evidence="2">The sequence shown here is derived from an EMBL/GenBank/DDBJ whole genome shotgun (WGS) entry which is preliminary data.</text>
</comment>
<dbReference type="OrthoDB" id="2940764at2"/>
<organism evidence="2 3">
    <name type="scientific">Heyndrickxia sporothermodurans</name>
    <dbReference type="NCBI Taxonomy" id="46224"/>
    <lineage>
        <taxon>Bacteria</taxon>
        <taxon>Bacillati</taxon>
        <taxon>Bacillota</taxon>
        <taxon>Bacilli</taxon>
        <taxon>Bacillales</taxon>
        <taxon>Bacillaceae</taxon>
        <taxon>Heyndrickxia</taxon>
    </lineage>
</organism>
<reference evidence="2 3" key="1">
    <citation type="submission" date="2016-01" db="EMBL/GenBank/DDBJ databases">
        <title>Genome Sequences of Twelve Sporeforming Bacillus Species Isolated from Foods.</title>
        <authorList>
            <person name="Berendsen E.M."/>
            <person name="Wells-Bennik M.H."/>
            <person name="Krawcyk A.O."/>
            <person name="De Jong A."/>
            <person name="Holsappel S."/>
            <person name="Eijlander R.T."/>
            <person name="Kuipers O.P."/>
        </authorList>
    </citation>
    <scope>NUCLEOTIDE SEQUENCE [LARGE SCALE GENOMIC DNA]</scope>
    <source>
        <strain evidence="2 3">B4102</strain>
    </source>
</reference>
<evidence type="ECO:0000256" key="1">
    <source>
        <dbReference type="SAM" id="Coils"/>
    </source>
</evidence>
<keyword evidence="1" id="KW-0175">Coiled coil</keyword>
<accession>A0A150KKW5</accession>
<protein>
    <recommendedName>
        <fullName evidence="4">Helix-turn-helix domain-containing protein</fullName>
    </recommendedName>
</protein>
<evidence type="ECO:0000313" key="3">
    <source>
        <dbReference type="Proteomes" id="UP000075666"/>
    </source>
</evidence>
<dbReference type="AlphaFoldDB" id="A0A150KKW5"/>
<feature type="coiled-coil region" evidence="1">
    <location>
        <begin position="74"/>
        <end position="101"/>
    </location>
</feature>
<evidence type="ECO:0000313" key="2">
    <source>
        <dbReference type="EMBL" id="KYC92357.1"/>
    </source>
</evidence>
<evidence type="ECO:0008006" key="4">
    <source>
        <dbReference type="Google" id="ProtNLM"/>
    </source>
</evidence>
<dbReference type="Proteomes" id="UP000075666">
    <property type="component" value="Unassembled WGS sequence"/>
</dbReference>
<dbReference type="RefSeq" id="WP_066235281.1">
    <property type="nucleotide sequence ID" value="NZ_LQYN01000111.1"/>
</dbReference>
<dbReference type="PATRIC" id="fig|46224.3.peg.570"/>
<name>A0A150KKW5_9BACI</name>
<dbReference type="STRING" id="46224.B4102_3733"/>
<sequence length="107" mass="12392">MTKLTVQEATSLMHSYGMKCDMAKVKQWLNEGELQGIQNNGIYTIEEDEVYKFLDAYRWKGTAYEKGIDDKTKINRLLEEIEDLKKQVSVLKEEKANLKGQLGIMPF</sequence>
<keyword evidence="3" id="KW-1185">Reference proteome</keyword>
<proteinExistence type="predicted"/>